<gene>
    <name evidence="2" type="ORF">EDB95_3697</name>
</gene>
<dbReference type="InterPro" id="IPR050644">
    <property type="entry name" value="PG_Glycine_Bridge_Synth"/>
</dbReference>
<protein>
    <submittedName>
        <fullName evidence="2">Acetyltransferase (GNAT) family protein</fullName>
    </submittedName>
</protein>
<dbReference type="GO" id="GO:0016740">
    <property type="term" value="F:transferase activity"/>
    <property type="evidence" value="ECO:0007669"/>
    <property type="project" value="UniProtKB-KW"/>
</dbReference>
<dbReference type="Proteomes" id="UP000294498">
    <property type="component" value="Unassembled WGS sequence"/>
</dbReference>
<accession>A0A4R8DEQ6</accession>
<dbReference type="Gene3D" id="3.40.630.30">
    <property type="match status" value="1"/>
</dbReference>
<evidence type="ECO:0000313" key="2">
    <source>
        <dbReference type="EMBL" id="TDW95877.1"/>
    </source>
</evidence>
<reference evidence="2 3" key="1">
    <citation type="submission" date="2019-03" db="EMBL/GenBank/DDBJ databases">
        <title>Genomic Encyclopedia of Type Strains, Phase IV (KMG-IV): sequencing the most valuable type-strain genomes for metagenomic binning, comparative biology and taxonomic classification.</title>
        <authorList>
            <person name="Goeker M."/>
        </authorList>
    </citation>
    <scope>NUCLEOTIDE SEQUENCE [LARGE SCALE GENOMIC DNA]</scope>
    <source>
        <strain evidence="2 3">DSM 100059</strain>
    </source>
</reference>
<comment type="caution">
    <text evidence="2">The sequence shown here is derived from an EMBL/GenBank/DDBJ whole genome shotgun (WGS) entry which is preliminary data.</text>
</comment>
<proteinExistence type="predicted"/>
<dbReference type="SUPFAM" id="SSF55729">
    <property type="entry name" value="Acyl-CoA N-acyltransferases (Nat)"/>
    <property type="match status" value="1"/>
</dbReference>
<dbReference type="Pfam" id="PF13480">
    <property type="entry name" value="Acetyltransf_6"/>
    <property type="match status" value="1"/>
</dbReference>
<dbReference type="EMBL" id="SODV01000002">
    <property type="protein sequence ID" value="TDW95877.1"/>
    <property type="molecule type" value="Genomic_DNA"/>
</dbReference>
<keyword evidence="2" id="KW-0808">Transferase</keyword>
<dbReference type="InterPro" id="IPR016181">
    <property type="entry name" value="Acyl_CoA_acyltransferase"/>
</dbReference>
<dbReference type="PANTHER" id="PTHR36174">
    <property type="entry name" value="LIPID II:GLYCINE GLYCYLTRANSFERASE"/>
    <property type="match status" value="1"/>
</dbReference>
<evidence type="ECO:0000313" key="3">
    <source>
        <dbReference type="Proteomes" id="UP000294498"/>
    </source>
</evidence>
<dbReference type="RefSeq" id="WP_133995642.1">
    <property type="nucleotide sequence ID" value="NZ_SODV01000002.1"/>
</dbReference>
<dbReference type="InterPro" id="IPR038740">
    <property type="entry name" value="BioF2-like_GNAT_dom"/>
</dbReference>
<name>A0A4R8DEQ6_9BACT</name>
<keyword evidence="3" id="KW-1185">Reference proteome</keyword>
<organism evidence="2 3">
    <name type="scientific">Dinghuibacter silviterrae</name>
    <dbReference type="NCBI Taxonomy" id="1539049"/>
    <lineage>
        <taxon>Bacteria</taxon>
        <taxon>Pseudomonadati</taxon>
        <taxon>Bacteroidota</taxon>
        <taxon>Chitinophagia</taxon>
        <taxon>Chitinophagales</taxon>
        <taxon>Chitinophagaceae</taxon>
        <taxon>Dinghuibacter</taxon>
    </lineage>
</organism>
<dbReference type="OrthoDB" id="1113003at2"/>
<feature type="domain" description="BioF2-like acetyltransferase" evidence="1">
    <location>
        <begin position="142"/>
        <end position="266"/>
    </location>
</feature>
<dbReference type="PANTHER" id="PTHR36174:SF1">
    <property type="entry name" value="LIPID II:GLYCINE GLYCYLTRANSFERASE"/>
    <property type="match status" value="1"/>
</dbReference>
<dbReference type="AlphaFoldDB" id="A0A4R8DEQ6"/>
<evidence type="ECO:0000259" key="1">
    <source>
        <dbReference type="Pfam" id="PF13480"/>
    </source>
</evidence>
<sequence length="304" mass="34623">MAVHYFAYEDIDRRKWDRCVAEASNGSVYVYASYLDHMSAHWDGLVLGDYEAVMPLTWNRKWGITYLYQPYLSAEGGVFQQEPVTSETLRAFLEAIPGKFRFWEFSLNAENLLPDTGFPLYPRANFLLPLRASYAELSAAYNKNLRRNLKKAEDAGLVYTKDTTLPTVLALAREQLNGHTGLKPIHYARFGQLYEKLSEDRMAVTRGITDERGKLLASGVFLFSHAKAYYLIGGNHPDGRDNGASHLLLDQFIREYAGSGLTFDFEGSDIPSLAQFYRSFGSYEQPYAAIKLNRLPAPLRWLKR</sequence>